<comment type="caution">
    <text evidence="1">The sequence shown here is derived from an EMBL/GenBank/DDBJ whole genome shotgun (WGS) entry which is preliminary data.</text>
</comment>
<name>A0A436ZZP7_ARTFL</name>
<reference evidence="1 2" key="1">
    <citation type="submission" date="2019-01" db="EMBL/GenBank/DDBJ databases">
        <title>Intercellular communication is required for trap formation in the nematode-trapping fungus Duddingtonia flagrans.</title>
        <authorList>
            <person name="Youssar L."/>
            <person name="Wernet V."/>
            <person name="Hensel N."/>
            <person name="Hildebrandt H.-G."/>
            <person name="Fischer R."/>
        </authorList>
    </citation>
    <scope>NUCLEOTIDE SEQUENCE [LARGE SCALE GENOMIC DNA]</scope>
    <source>
        <strain evidence="1 2">CBS H-5679</strain>
    </source>
</reference>
<evidence type="ECO:0008006" key="3">
    <source>
        <dbReference type="Google" id="ProtNLM"/>
    </source>
</evidence>
<protein>
    <recommendedName>
        <fullName evidence="3">Transcription and mRNA export factor SUS1</fullName>
    </recommendedName>
</protein>
<dbReference type="GO" id="GO:0003713">
    <property type="term" value="F:transcription coactivator activity"/>
    <property type="evidence" value="ECO:0007669"/>
    <property type="project" value="InterPro"/>
</dbReference>
<proteinExistence type="predicted"/>
<dbReference type="Pfam" id="PF10163">
    <property type="entry name" value="EnY2"/>
    <property type="match status" value="1"/>
</dbReference>
<organism evidence="1 2">
    <name type="scientific">Arthrobotrys flagrans</name>
    <name type="common">Nematode-trapping fungus</name>
    <name type="synonym">Trichothecium flagrans</name>
    <dbReference type="NCBI Taxonomy" id="97331"/>
    <lineage>
        <taxon>Eukaryota</taxon>
        <taxon>Fungi</taxon>
        <taxon>Dikarya</taxon>
        <taxon>Ascomycota</taxon>
        <taxon>Pezizomycotina</taxon>
        <taxon>Orbiliomycetes</taxon>
        <taxon>Orbiliales</taxon>
        <taxon>Orbiliaceae</taxon>
        <taxon>Arthrobotrys</taxon>
    </lineage>
</organism>
<dbReference type="Proteomes" id="UP000283090">
    <property type="component" value="Unassembled WGS sequence"/>
</dbReference>
<evidence type="ECO:0000313" key="1">
    <source>
        <dbReference type="EMBL" id="RVD84192.1"/>
    </source>
</evidence>
<dbReference type="Gene3D" id="1.10.246.140">
    <property type="match status" value="1"/>
</dbReference>
<dbReference type="InterPro" id="IPR018783">
    <property type="entry name" value="TF_ENY2"/>
</dbReference>
<dbReference type="GO" id="GO:0000124">
    <property type="term" value="C:SAGA complex"/>
    <property type="evidence" value="ECO:0007669"/>
    <property type="project" value="InterPro"/>
</dbReference>
<dbReference type="VEuPathDB" id="FungiDB:DFL_005956"/>
<dbReference type="EMBL" id="SAEB01000007">
    <property type="protein sequence ID" value="RVD84192.1"/>
    <property type="molecule type" value="Genomic_DNA"/>
</dbReference>
<keyword evidence="2" id="KW-1185">Reference proteome</keyword>
<dbReference type="GO" id="GO:0006406">
    <property type="term" value="P:mRNA export from nucleus"/>
    <property type="evidence" value="ECO:0007669"/>
    <property type="project" value="InterPro"/>
</dbReference>
<dbReference type="RefSeq" id="XP_067489736.1">
    <property type="nucleotide sequence ID" value="XM_067635291.1"/>
</dbReference>
<dbReference type="GeneID" id="93588267"/>
<evidence type="ECO:0000313" key="2">
    <source>
        <dbReference type="Proteomes" id="UP000283090"/>
    </source>
</evidence>
<sequence length="109" mass="12519">MAPQVPLQAQVNLKLGERGQRERLLNHLIEQLHICGWYEEARRAASAAVFAQQNSHAAGQVASSSGEPVSDYHQVLHRVEDEMWRKIPVEVQREMYQRIHAVLEQVLKK</sequence>
<dbReference type="AlphaFoldDB" id="A0A436ZZP7"/>
<gene>
    <name evidence="1" type="ORF">DFL_005956</name>
</gene>
<accession>A0A436ZZP7</accession>
<dbReference type="GO" id="GO:0005643">
    <property type="term" value="C:nuclear pore"/>
    <property type="evidence" value="ECO:0007669"/>
    <property type="project" value="InterPro"/>
</dbReference>
<dbReference type="InterPro" id="IPR038212">
    <property type="entry name" value="TF_EnY2_sf"/>
</dbReference>
<dbReference type="OrthoDB" id="6221744at2759"/>